<dbReference type="AlphaFoldDB" id="A0AAW6CW32"/>
<proteinExistence type="predicted"/>
<evidence type="ECO:0000313" key="2">
    <source>
        <dbReference type="Proteomes" id="UP001210809"/>
    </source>
</evidence>
<protein>
    <submittedName>
        <fullName evidence="1">Uncharacterized protein</fullName>
    </submittedName>
</protein>
<dbReference type="EMBL" id="JAQLXW010000001">
    <property type="protein sequence ID" value="MDB8002619.1"/>
    <property type="molecule type" value="Genomic_DNA"/>
</dbReference>
<dbReference type="Proteomes" id="UP001210809">
    <property type="component" value="Unassembled WGS sequence"/>
</dbReference>
<sequence length="44" mass="4797">MKFTVSTTVTSYKEVMAIVQALAGVVNNINVTDCEGEEDEDDDD</sequence>
<evidence type="ECO:0000313" key="1">
    <source>
        <dbReference type="EMBL" id="MDB8002619.1"/>
    </source>
</evidence>
<gene>
    <name evidence="1" type="ORF">PNE09_00910</name>
</gene>
<accession>A0AAW6CW32</accession>
<organism evidence="1 2">
    <name type="scientific">[Eubacterium] siraeum</name>
    <dbReference type="NCBI Taxonomy" id="39492"/>
    <lineage>
        <taxon>Bacteria</taxon>
        <taxon>Bacillati</taxon>
        <taxon>Bacillota</taxon>
        <taxon>Clostridia</taxon>
        <taxon>Eubacteriales</taxon>
        <taxon>Oscillospiraceae</taxon>
        <taxon>Oscillospiraceae incertae sedis</taxon>
    </lineage>
</organism>
<name>A0AAW6CW32_9FIRM</name>
<comment type="caution">
    <text evidence="1">The sequence shown here is derived from an EMBL/GenBank/DDBJ whole genome shotgun (WGS) entry which is preliminary data.</text>
</comment>
<reference evidence="1" key="1">
    <citation type="submission" date="2023-01" db="EMBL/GenBank/DDBJ databases">
        <title>Human gut microbiome strain richness.</title>
        <authorList>
            <person name="Chen-Liaw A."/>
        </authorList>
    </citation>
    <scope>NUCLEOTIDE SEQUENCE</scope>
    <source>
        <strain evidence="1">1001283st1_G1_1001283B150217_161031</strain>
    </source>
</reference>